<dbReference type="GO" id="GO:0005886">
    <property type="term" value="C:plasma membrane"/>
    <property type="evidence" value="ECO:0007669"/>
    <property type="project" value="TreeGrafter"/>
</dbReference>
<dbReference type="PRINTS" id="PR00259">
    <property type="entry name" value="TMFOUR"/>
</dbReference>
<evidence type="ECO:0000313" key="5">
    <source>
        <dbReference type="EMBL" id="KAF6217269.1"/>
    </source>
</evidence>
<dbReference type="AlphaFoldDB" id="A0A6A4K955"/>
<evidence type="ECO:0000256" key="1">
    <source>
        <dbReference type="ARBA" id="ARBA00004141"/>
    </source>
</evidence>
<protein>
    <submittedName>
        <fullName evidence="5">Uncharacterized protein</fullName>
    </submittedName>
</protein>
<comment type="subcellular location">
    <subcellularLocation>
        <location evidence="1">Membrane</location>
        <topology evidence="1">Multi-pass membrane protein</topology>
    </subcellularLocation>
</comment>
<evidence type="ECO:0000256" key="2">
    <source>
        <dbReference type="ARBA" id="ARBA00022692"/>
    </source>
</evidence>
<dbReference type="Proteomes" id="UP000466442">
    <property type="component" value="Linkage Group LG1"/>
</dbReference>
<evidence type="ECO:0000313" key="6">
    <source>
        <dbReference type="Proteomes" id="UP000466442"/>
    </source>
</evidence>
<evidence type="ECO:0000256" key="4">
    <source>
        <dbReference type="ARBA" id="ARBA00023136"/>
    </source>
</evidence>
<dbReference type="SUPFAM" id="SSF48652">
    <property type="entry name" value="Tetraspanin"/>
    <property type="match status" value="1"/>
</dbReference>
<gene>
    <name evidence="5" type="ORF">GE061_001623</name>
</gene>
<comment type="caution">
    <text evidence="5">The sequence shown here is derived from an EMBL/GenBank/DDBJ whole genome shotgun (WGS) entry which is preliminary data.</text>
</comment>
<dbReference type="Gene3D" id="1.10.1450.10">
    <property type="entry name" value="Tetraspanin"/>
    <property type="match status" value="1"/>
</dbReference>
<dbReference type="PANTHER" id="PTHR19282">
    <property type="entry name" value="TETRASPANIN"/>
    <property type="match status" value="1"/>
</dbReference>
<dbReference type="EMBL" id="WIXP02000001">
    <property type="protein sequence ID" value="KAF6217269.1"/>
    <property type="molecule type" value="Genomic_DNA"/>
</dbReference>
<accession>A0A6A4K955</accession>
<keyword evidence="3" id="KW-1133">Transmembrane helix</keyword>
<sequence length="474" mass="52269">MLEIVDVSDPKKIFEFKKRRDLASGEIGRRCSVDRCNANLRTFGAGYGISEMSNNHNPEPMAPTQLKVQSLSASAKRKAVDQQSERPAKILRSLIDENNVEVLKTRDLCNIKKNMYNARRKSQPRLPKTLGKMHLPGLSLHVLPWLPACLASASPCLRYSVLCINRTSPYNSQSSPSFESSQMRPLKHNSALPSGYLLPRAPVIFPTTTGMQPIKAALLFFNGLFFVGGGGLLGLALWVGFSKDLDSMFRLLPTSLPHPLLYYAALACAVTGLLCSALALISFFAMASFNRCLLAAYIFGLVVLLIMETTAVIFLAATPHYLGLEIDPEALVDTWQRNYGVPGKEHYTISVDMVQTKYECCGVESGNEFSTSWWLLRELAAPGLVVPLSCCRQEPSIESYADPIPLNKTLCQDKNPESHRHARHTQGCLKSLRSWVCEQVTIALNVGGGTIASQLLLLLLSIMASVKLNKTSHR</sequence>
<keyword evidence="6" id="KW-1185">Reference proteome</keyword>
<reference evidence="5" key="1">
    <citation type="journal article" date="2021" name="Mol. Ecol. Resour.">
        <title>Apolygus lucorum genome provides insights into omnivorousness and mesophyll feeding.</title>
        <authorList>
            <person name="Liu Y."/>
            <person name="Liu H."/>
            <person name="Wang H."/>
            <person name="Huang T."/>
            <person name="Liu B."/>
            <person name="Yang B."/>
            <person name="Yin L."/>
            <person name="Li B."/>
            <person name="Zhang Y."/>
            <person name="Zhang S."/>
            <person name="Jiang F."/>
            <person name="Zhang X."/>
            <person name="Ren Y."/>
            <person name="Wang B."/>
            <person name="Wang S."/>
            <person name="Lu Y."/>
            <person name="Wu K."/>
            <person name="Fan W."/>
            <person name="Wang G."/>
        </authorList>
    </citation>
    <scope>NUCLEOTIDE SEQUENCE</scope>
    <source>
        <strain evidence="5">12Hb</strain>
    </source>
</reference>
<dbReference type="OrthoDB" id="5870230at2759"/>
<dbReference type="Pfam" id="PF00335">
    <property type="entry name" value="Tetraspanin"/>
    <property type="match status" value="1"/>
</dbReference>
<dbReference type="InterPro" id="IPR018499">
    <property type="entry name" value="Tetraspanin/Peripherin"/>
</dbReference>
<proteinExistence type="predicted"/>
<dbReference type="PANTHER" id="PTHR19282:SF544">
    <property type="entry name" value="TETRASPANIN"/>
    <property type="match status" value="1"/>
</dbReference>
<name>A0A6A4K955_APOLU</name>
<dbReference type="InterPro" id="IPR008952">
    <property type="entry name" value="Tetraspanin_EC2_sf"/>
</dbReference>
<keyword evidence="2" id="KW-0812">Transmembrane</keyword>
<evidence type="ECO:0000256" key="3">
    <source>
        <dbReference type="ARBA" id="ARBA00022989"/>
    </source>
</evidence>
<organism evidence="5 6">
    <name type="scientific">Apolygus lucorum</name>
    <name type="common">Small green plant bug</name>
    <name type="synonym">Lygocoris lucorum</name>
    <dbReference type="NCBI Taxonomy" id="248454"/>
    <lineage>
        <taxon>Eukaryota</taxon>
        <taxon>Metazoa</taxon>
        <taxon>Ecdysozoa</taxon>
        <taxon>Arthropoda</taxon>
        <taxon>Hexapoda</taxon>
        <taxon>Insecta</taxon>
        <taxon>Pterygota</taxon>
        <taxon>Neoptera</taxon>
        <taxon>Paraneoptera</taxon>
        <taxon>Hemiptera</taxon>
        <taxon>Heteroptera</taxon>
        <taxon>Panheteroptera</taxon>
        <taxon>Cimicomorpha</taxon>
        <taxon>Miridae</taxon>
        <taxon>Mirini</taxon>
        <taxon>Apolygus</taxon>
    </lineage>
</organism>
<keyword evidence="4" id="KW-0472">Membrane</keyword>